<evidence type="ECO:0000313" key="3">
    <source>
        <dbReference type="Proteomes" id="UP001153461"/>
    </source>
</evidence>
<sequence>MKIDRFRSVWGIAPGPNMDHWAQWFPELKAQGYSGVEVDIHPLEPSRDFPRLRELCKQTGLEIGLMIHSSWFMYVGPRPAGTKADHHLQNYRRLLESVQQLKPSTINFQSGEDLWDVEESIEFYKGTLQIDSELGISGRVYHETHRNRSLFTPYATRRILKAVPELRITADFSHWMVGCERVLDVSEGDKAMMDAIIPHVYHIHARIGTTQASQCPEPTNPVFKEEKECFERIWKSVIRSRANDGTTTRIVFVPEYGLVFSLVPSTGSVLTSPRPFPYHPIGSAKTHSQVADEEGQRLQVLFNDFAATLNDA</sequence>
<evidence type="ECO:0000313" key="2">
    <source>
        <dbReference type="EMBL" id="CAG7975938.1"/>
    </source>
</evidence>
<comment type="caution">
    <text evidence="2">The sequence shown here is derived from an EMBL/GenBank/DDBJ whole genome shotgun (WGS) entry which is preliminary data.</text>
</comment>
<dbReference type="InterPro" id="IPR013022">
    <property type="entry name" value="Xyl_isomerase-like_TIM-brl"/>
</dbReference>
<feature type="domain" description="Xylose isomerase-like TIM barrel" evidence="1">
    <location>
        <begin position="27"/>
        <end position="205"/>
    </location>
</feature>
<evidence type="ECO:0000259" key="1">
    <source>
        <dbReference type="Pfam" id="PF01261"/>
    </source>
</evidence>
<protein>
    <recommendedName>
        <fullName evidence="1">Xylose isomerase-like TIM barrel domain-containing protein</fullName>
    </recommendedName>
</protein>
<name>A0A9W4HD72_PENNA</name>
<dbReference type="Pfam" id="PF01261">
    <property type="entry name" value="AP_endonuc_2"/>
    <property type="match status" value="1"/>
</dbReference>
<organism evidence="2 3">
    <name type="scientific">Penicillium nalgiovense</name>
    <dbReference type="NCBI Taxonomy" id="60175"/>
    <lineage>
        <taxon>Eukaryota</taxon>
        <taxon>Fungi</taxon>
        <taxon>Dikarya</taxon>
        <taxon>Ascomycota</taxon>
        <taxon>Pezizomycotina</taxon>
        <taxon>Eurotiomycetes</taxon>
        <taxon>Eurotiomycetidae</taxon>
        <taxon>Eurotiales</taxon>
        <taxon>Aspergillaceae</taxon>
        <taxon>Penicillium</taxon>
    </lineage>
</organism>
<dbReference type="AlphaFoldDB" id="A0A9W4HD72"/>
<reference evidence="2" key="1">
    <citation type="submission" date="2021-07" db="EMBL/GenBank/DDBJ databases">
        <authorList>
            <person name="Branca A.L. A."/>
        </authorList>
    </citation>
    <scope>NUCLEOTIDE SEQUENCE</scope>
</reference>
<gene>
    <name evidence="2" type="ORF">PNAL_LOCUS1177</name>
</gene>
<dbReference type="InterPro" id="IPR036237">
    <property type="entry name" value="Xyl_isomerase-like_sf"/>
</dbReference>
<dbReference type="EMBL" id="CAJVNV010000033">
    <property type="protein sequence ID" value="CAG7975938.1"/>
    <property type="molecule type" value="Genomic_DNA"/>
</dbReference>
<accession>A0A9W4HD72</accession>
<dbReference type="OrthoDB" id="339764at2759"/>
<dbReference type="Gene3D" id="3.20.20.150">
    <property type="entry name" value="Divalent-metal-dependent TIM barrel enzymes"/>
    <property type="match status" value="1"/>
</dbReference>
<dbReference type="Proteomes" id="UP001153461">
    <property type="component" value="Unassembled WGS sequence"/>
</dbReference>
<proteinExistence type="predicted"/>
<dbReference type="SUPFAM" id="SSF51658">
    <property type="entry name" value="Xylose isomerase-like"/>
    <property type="match status" value="1"/>
</dbReference>